<evidence type="ECO:0000259" key="3">
    <source>
        <dbReference type="PROSITE" id="PS50177"/>
    </source>
</evidence>
<dbReference type="InterPro" id="IPR032710">
    <property type="entry name" value="NTF2-like_dom_sf"/>
</dbReference>
<comment type="function">
    <text evidence="2">Has a role in nuclear-cytoplasmic transport of proteins and mRNAs.</text>
</comment>
<dbReference type="KEGG" id="bmic:BMR1_01G02025"/>
<dbReference type="InterPro" id="IPR045875">
    <property type="entry name" value="NTF2"/>
</dbReference>
<dbReference type="OMA" id="QFVEYYY"/>
<dbReference type="PROSITE" id="PS50177">
    <property type="entry name" value="NTF2_DOMAIN"/>
    <property type="match status" value="1"/>
</dbReference>
<dbReference type="GO" id="GO:0005737">
    <property type="term" value="C:cytoplasm"/>
    <property type="evidence" value="ECO:0007669"/>
    <property type="project" value="UniProtKB-SubCell"/>
</dbReference>
<dbReference type="Gene3D" id="3.10.450.50">
    <property type="match status" value="1"/>
</dbReference>
<evidence type="ECO:0000313" key="5">
    <source>
        <dbReference type="Proteomes" id="UP000002899"/>
    </source>
</evidence>
<reference evidence="4 5" key="3">
    <citation type="journal article" date="2016" name="Sci. Rep.">
        <title>Genome-wide diversity and gene expression profiling of Babesia microti isolates identify polymorphic genes that mediate host-pathogen interactions.</title>
        <authorList>
            <person name="Silva J.C."/>
            <person name="Cornillot E."/>
            <person name="McCracken C."/>
            <person name="Usmani-Brown S."/>
            <person name="Dwivedi A."/>
            <person name="Ifeonu O.O."/>
            <person name="Crabtree J."/>
            <person name="Gotia H.T."/>
            <person name="Virji A.Z."/>
            <person name="Reynes C."/>
            <person name="Colinge J."/>
            <person name="Kumar V."/>
            <person name="Lawres L."/>
            <person name="Pazzi J.E."/>
            <person name="Pablo J.V."/>
            <person name="Hung C."/>
            <person name="Brancato J."/>
            <person name="Kumari P."/>
            <person name="Orvis J."/>
            <person name="Tretina K."/>
            <person name="Chibucos M."/>
            <person name="Ott S."/>
            <person name="Sadzewicz L."/>
            <person name="Sengamalay N."/>
            <person name="Shetty A.C."/>
            <person name="Su Q."/>
            <person name="Tallon L."/>
            <person name="Fraser C.M."/>
            <person name="Frutos R."/>
            <person name="Molina D.M."/>
            <person name="Krause P.J."/>
            <person name="Ben Mamoun C."/>
        </authorList>
    </citation>
    <scope>NUCLEOTIDE SEQUENCE [LARGE SCALE GENOMIC DNA]</scope>
    <source>
        <strain evidence="4 5">RI</strain>
    </source>
</reference>
<dbReference type="Pfam" id="PF02136">
    <property type="entry name" value="NTF2"/>
    <property type="match status" value="1"/>
</dbReference>
<keyword evidence="2" id="KW-0539">Nucleus</keyword>
<dbReference type="CDD" id="cd00780">
    <property type="entry name" value="NTF2"/>
    <property type="match status" value="1"/>
</dbReference>
<evidence type="ECO:0000256" key="2">
    <source>
        <dbReference type="RuleBase" id="RU369002"/>
    </source>
</evidence>
<keyword evidence="5" id="KW-1185">Reference proteome</keyword>
<organism evidence="4 5">
    <name type="scientific">Babesia microti (strain RI)</name>
    <dbReference type="NCBI Taxonomy" id="1133968"/>
    <lineage>
        <taxon>Eukaryota</taxon>
        <taxon>Sar</taxon>
        <taxon>Alveolata</taxon>
        <taxon>Apicomplexa</taxon>
        <taxon>Aconoidasida</taxon>
        <taxon>Piroplasmida</taxon>
        <taxon>Babesiidae</taxon>
        <taxon>Babesia</taxon>
    </lineage>
</organism>
<dbReference type="GO" id="GO:0051028">
    <property type="term" value="P:mRNA transport"/>
    <property type="evidence" value="ECO:0007669"/>
    <property type="project" value="UniProtKB-UniRule"/>
</dbReference>
<gene>
    <name evidence="4" type="ORF">BMR1_01G02025</name>
</gene>
<accession>I7I843</accession>
<proteinExistence type="predicted"/>
<protein>
    <recommendedName>
        <fullName evidence="2">Nuclear transport factor 2</fullName>
        <shortName evidence="2">NTF-2</shortName>
    </recommendedName>
</protein>
<name>I7I843_BABMR</name>
<dbReference type="AlphaFoldDB" id="I7I843"/>
<keyword evidence="2" id="KW-0653">Protein transport</keyword>
<reference evidence="4 5" key="1">
    <citation type="journal article" date="2012" name="Nucleic Acids Res.">
        <title>Sequencing of the smallest Apicomplexan genome from the human pathogen Babesia microti.</title>
        <authorList>
            <person name="Cornillot E."/>
            <person name="Hadj-Kaddour K."/>
            <person name="Dassouli A."/>
            <person name="Noel B."/>
            <person name="Ranwez V."/>
            <person name="Vacherie B."/>
            <person name="Augagneur Y."/>
            <person name="Bres V."/>
            <person name="Duclos A."/>
            <person name="Randazzo S."/>
            <person name="Carcy B."/>
            <person name="Debierre-Grockiego F."/>
            <person name="Delbecq S."/>
            <person name="Moubri-Menage K."/>
            <person name="Shams-Eldin H."/>
            <person name="Usmani-Brown S."/>
            <person name="Bringaud F."/>
            <person name="Wincker P."/>
            <person name="Vivares C.P."/>
            <person name="Schwarz R.T."/>
            <person name="Schetters T.P."/>
            <person name="Krause P.J."/>
            <person name="Gorenflot A."/>
            <person name="Berry V."/>
            <person name="Barbe V."/>
            <person name="Ben Mamoun C."/>
        </authorList>
    </citation>
    <scope>NUCLEOTIDE SEQUENCE [LARGE SCALE GENOMIC DNA]</scope>
    <source>
        <strain evidence="4 5">RI</strain>
    </source>
</reference>
<dbReference type="RefSeq" id="XP_012647472.1">
    <property type="nucleotide sequence ID" value="XM_012792018.1"/>
</dbReference>
<dbReference type="InterPro" id="IPR002075">
    <property type="entry name" value="NTF2_dom"/>
</dbReference>
<dbReference type="VEuPathDB" id="PiroplasmaDB:BMR1_01G02025"/>
<dbReference type="PANTHER" id="PTHR12612">
    <property type="entry name" value="NUCLEAR TRANSPORT FACTOR 2"/>
    <property type="match status" value="1"/>
</dbReference>
<evidence type="ECO:0000313" key="4">
    <source>
        <dbReference type="EMBL" id="CCF72863.1"/>
    </source>
</evidence>
<evidence type="ECO:0000256" key="1">
    <source>
        <dbReference type="ARBA" id="ARBA00022490"/>
    </source>
</evidence>
<dbReference type="SUPFAM" id="SSF54427">
    <property type="entry name" value="NTF2-like"/>
    <property type="match status" value="1"/>
</dbReference>
<dbReference type="GeneID" id="24423477"/>
<keyword evidence="1 2" id="KW-0963">Cytoplasm</keyword>
<dbReference type="InterPro" id="IPR018222">
    <property type="entry name" value="Nuclear_transport_factor_2_euk"/>
</dbReference>
<dbReference type="GO" id="GO:0006606">
    <property type="term" value="P:protein import into nucleus"/>
    <property type="evidence" value="ECO:0007669"/>
    <property type="project" value="UniProtKB-ARBA"/>
</dbReference>
<sequence>MAVQLNPRFNEVGLEFSRTYHQFMETNRKELARFYCADSMLTFENNMYKGQVQIMEKLESTPLSKFNIISCDCQPSLNNGVICVIIGDLQIEQNPPMRFSRTFHLLPSGSSYILLNDVFRLCIG</sequence>
<keyword evidence="2" id="KW-0813">Transport</keyword>
<dbReference type="OrthoDB" id="6507044at2759"/>
<comment type="subcellular location">
    <subcellularLocation>
        <location evidence="2">Cytoplasm</location>
    </subcellularLocation>
    <subcellularLocation>
        <location evidence="2">Nucleus</location>
    </subcellularLocation>
</comment>
<feature type="domain" description="NTF2" evidence="3">
    <location>
        <begin position="12"/>
        <end position="121"/>
    </location>
</feature>
<dbReference type="EMBL" id="FO082871">
    <property type="protein sequence ID" value="CCF72863.1"/>
    <property type="molecule type" value="Genomic_DNA"/>
</dbReference>
<dbReference type="FunFam" id="3.10.450.50:FF:000005">
    <property type="entry name" value="Nuclear transport factor 2"/>
    <property type="match status" value="1"/>
</dbReference>
<dbReference type="GO" id="GO:0005635">
    <property type="term" value="C:nuclear envelope"/>
    <property type="evidence" value="ECO:0007669"/>
    <property type="project" value="UniProtKB-ARBA"/>
</dbReference>
<dbReference type="Proteomes" id="UP000002899">
    <property type="component" value="Chromosome I"/>
</dbReference>
<reference evidence="4 5" key="2">
    <citation type="journal article" date="2013" name="PLoS ONE">
        <title>Whole genome mapping and re-organization of the nuclear and mitochondrial genomes of Babesia microti isolates.</title>
        <authorList>
            <person name="Cornillot E."/>
            <person name="Dassouli A."/>
            <person name="Garg A."/>
            <person name="Pachikara N."/>
            <person name="Randazzo S."/>
            <person name="Depoix D."/>
            <person name="Carcy B."/>
            <person name="Delbecq S."/>
            <person name="Frutos R."/>
            <person name="Silva J.C."/>
            <person name="Sutton R."/>
            <person name="Krause P.J."/>
            <person name="Mamoun C.B."/>
        </authorList>
    </citation>
    <scope>NUCLEOTIDE SEQUENCE [LARGE SCALE GENOMIC DNA]</scope>
    <source>
        <strain evidence="4 5">RI</strain>
    </source>
</reference>